<dbReference type="Proteomes" id="UP000244948">
    <property type="component" value="Unassembled WGS sequence"/>
</dbReference>
<dbReference type="GO" id="GO:0005737">
    <property type="term" value="C:cytoplasm"/>
    <property type="evidence" value="ECO:0007669"/>
    <property type="project" value="TreeGrafter"/>
</dbReference>
<dbReference type="InterPro" id="IPR036188">
    <property type="entry name" value="FAD/NAD-bd_sf"/>
</dbReference>
<keyword evidence="4" id="KW-1185">Reference proteome</keyword>
<organism evidence="3 4">
    <name type="scientific">Ignatzschineria indica</name>
    <dbReference type="NCBI Taxonomy" id="472583"/>
    <lineage>
        <taxon>Bacteria</taxon>
        <taxon>Pseudomonadati</taxon>
        <taxon>Pseudomonadota</taxon>
        <taxon>Gammaproteobacteria</taxon>
        <taxon>Cardiobacteriales</taxon>
        <taxon>Ignatzschineriaceae</taxon>
        <taxon>Ignatzschineria</taxon>
    </lineage>
</organism>
<dbReference type="EMBL" id="QEWR01000002">
    <property type="protein sequence ID" value="PWD84990.1"/>
    <property type="molecule type" value="Genomic_DNA"/>
</dbReference>
<dbReference type="Gene3D" id="3.50.50.60">
    <property type="entry name" value="FAD/NAD(P)-binding domain"/>
    <property type="match status" value="2"/>
</dbReference>
<dbReference type="InterPro" id="IPR006076">
    <property type="entry name" value="FAD-dep_OxRdtase"/>
</dbReference>
<protein>
    <submittedName>
        <fullName evidence="3">FAD-dependent oxidoreductase</fullName>
    </submittedName>
</protein>
<evidence type="ECO:0000256" key="1">
    <source>
        <dbReference type="ARBA" id="ARBA00023002"/>
    </source>
</evidence>
<keyword evidence="1" id="KW-0560">Oxidoreductase</keyword>
<dbReference type="PANTHER" id="PTHR13847:SF289">
    <property type="entry name" value="GLYCINE OXIDASE"/>
    <property type="match status" value="1"/>
</dbReference>
<dbReference type="Pfam" id="PF01266">
    <property type="entry name" value="DAO"/>
    <property type="match status" value="1"/>
</dbReference>
<feature type="domain" description="FAD dependent oxidoreductase" evidence="2">
    <location>
        <begin position="17"/>
        <end position="407"/>
    </location>
</feature>
<dbReference type="AlphaFoldDB" id="A0A2U2AP50"/>
<dbReference type="Gene3D" id="3.30.9.10">
    <property type="entry name" value="D-Amino Acid Oxidase, subunit A, domain 2"/>
    <property type="match status" value="1"/>
</dbReference>
<accession>A0A2U2AP50</accession>
<evidence type="ECO:0000313" key="4">
    <source>
        <dbReference type="Proteomes" id="UP000244948"/>
    </source>
</evidence>
<proteinExistence type="predicted"/>
<gene>
    <name evidence="3" type="ORF">DC082_05575</name>
</gene>
<reference evidence="3 4" key="1">
    <citation type="journal article" date="2018" name="Genome Announc.">
        <title>Ignatzschineria cameli sp. nov., isolated from necrotic foot tissue of dromedaries (Camelus dromedarius) and associated maggots (Wohlfahrtia species) in Dubai.</title>
        <authorList>
            <person name="Tsang C.C."/>
            <person name="Tang J.Y."/>
            <person name="Fong J.Y."/>
            <person name="Kinne J."/>
            <person name="Lee H.H."/>
            <person name="Joseph M."/>
            <person name="Jose S."/>
            <person name="Schuster R.K."/>
            <person name="Tang Y."/>
            <person name="Sivakumar S."/>
            <person name="Chen J.H."/>
            <person name="Teng J.L."/>
            <person name="Lau S.K."/>
            <person name="Wernery U."/>
            <person name="Woo P.C."/>
        </authorList>
    </citation>
    <scope>NUCLEOTIDE SEQUENCE [LARGE SCALE GENOMIC DNA]</scope>
    <source>
        <strain evidence="3 4">KCTC 22643</strain>
    </source>
</reference>
<evidence type="ECO:0000313" key="3">
    <source>
        <dbReference type="EMBL" id="PWD84990.1"/>
    </source>
</evidence>
<name>A0A2U2AP50_9GAMM</name>
<sequence>MSNREKTSREKTSREKKIIVVGGGLIGLTIALELQKAGIDTLLLEKEQVGRGASWGNAGHIATEQVYPIADPSMLKSLPKMLLDPLGPLRIDWRYLPQLMPWGMKLLSNMRSAPFERIHQSLRVLNRAALPSWERFKERWALQSWVKIEGSLLVAEREQSLEQLQKHGEKLNALGIKNQLLGRQALLDKAPALADSQLGALLFPDTGHIVDLSALIDHLLTQFQQLGGSVIENYEVGSIKKLSSKKVEVVANGEIFTAESIVLATGAFSKPFAKALSGFNLPLETERGYHLMLPHEKERLSIPISSIDRKFIMTPMNSGLRLAGTVEYGGLKLPPDMRRAQNFLPLATPMLKDPLNATDATEWMGFRPTMADSLPVIDQVDNCYYAFGHQHLGITHATLTAEIITALYLNQPPPIDVKPFAIDRF</sequence>
<dbReference type="GO" id="GO:0016491">
    <property type="term" value="F:oxidoreductase activity"/>
    <property type="evidence" value="ECO:0007669"/>
    <property type="project" value="UniProtKB-KW"/>
</dbReference>
<comment type="caution">
    <text evidence="3">The sequence shown here is derived from an EMBL/GenBank/DDBJ whole genome shotgun (WGS) entry which is preliminary data.</text>
</comment>
<dbReference type="RefSeq" id="WP_109236073.1">
    <property type="nucleotide sequence ID" value="NZ_BMXZ01000001.1"/>
</dbReference>
<evidence type="ECO:0000259" key="2">
    <source>
        <dbReference type="Pfam" id="PF01266"/>
    </source>
</evidence>
<dbReference type="PANTHER" id="PTHR13847">
    <property type="entry name" value="SARCOSINE DEHYDROGENASE-RELATED"/>
    <property type="match status" value="1"/>
</dbReference>
<dbReference type="SUPFAM" id="SSF54373">
    <property type="entry name" value="FAD-linked reductases, C-terminal domain"/>
    <property type="match status" value="1"/>
</dbReference>
<dbReference type="SUPFAM" id="SSF51905">
    <property type="entry name" value="FAD/NAD(P)-binding domain"/>
    <property type="match status" value="1"/>
</dbReference>